<dbReference type="SUPFAM" id="SSF46785">
    <property type="entry name" value="Winged helix' DNA-binding domain"/>
    <property type="match status" value="1"/>
</dbReference>
<dbReference type="Pfam" id="PF01475">
    <property type="entry name" value="FUR"/>
    <property type="match status" value="1"/>
</dbReference>
<evidence type="ECO:0000256" key="7">
    <source>
        <dbReference type="PIRSR" id="PIRSR602481-1"/>
    </source>
</evidence>
<dbReference type="GO" id="GO:0003700">
    <property type="term" value="F:DNA-binding transcription factor activity"/>
    <property type="evidence" value="ECO:0007669"/>
    <property type="project" value="InterPro"/>
</dbReference>
<keyword evidence="2" id="KW-0678">Repressor</keyword>
<dbReference type="InterPro" id="IPR036390">
    <property type="entry name" value="WH_DNA-bd_sf"/>
</dbReference>
<dbReference type="Proteomes" id="UP000446719">
    <property type="component" value="Unassembled WGS sequence"/>
</dbReference>
<evidence type="ECO:0000313" key="9">
    <source>
        <dbReference type="EMBL" id="CUM91149.1"/>
    </source>
</evidence>
<dbReference type="GO" id="GO:0045892">
    <property type="term" value="P:negative regulation of DNA-templated transcription"/>
    <property type="evidence" value="ECO:0007669"/>
    <property type="project" value="TreeGrafter"/>
</dbReference>
<feature type="binding site" evidence="8">
    <location>
        <position position="116"/>
    </location>
    <ligand>
        <name>Fe cation</name>
        <dbReference type="ChEBI" id="CHEBI:24875"/>
    </ligand>
</feature>
<evidence type="ECO:0000313" key="16">
    <source>
        <dbReference type="Proteomes" id="UP000449249"/>
    </source>
</evidence>
<dbReference type="eggNOG" id="COG0735">
    <property type="taxonomic scope" value="Bacteria"/>
</dbReference>
<dbReference type="OrthoDB" id="8659436at2"/>
<dbReference type="Gene3D" id="3.30.1490.190">
    <property type="match status" value="1"/>
</dbReference>
<evidence type="ECO:0000256" key="1">
    <source>
        <dbReference type="ARBA" id="ARBA00007957"/>
    </source>
</evidence>
<dbReference type="InterPro" id="IPR036388">
    <property type="entry name" value="WH-like_DNA-bd_sf"/>
</dbReference>
<dbReference type="GO" id="GO:0008270">
    <property type="term" value="F:zinc ion binding"/>
    <property type="evidence" value="ECO:0007669"/>
    <property type="project" value="TreeGrafter"/>
</dbReference>
<keyword evidence="4" id="KW-0805">Transcription regulation</keyword>
<evidence type="ECO:0000256" key="5">
    <source>
        <dbReference type="ARBA" id="ARBA00023125"/>
    </source>
</evidence>
<keyword evidence="6" id="KW-0804">Transcription</keyword>
<evidence type="ECO:0000313" key="14">
    <source>
        <dbReference type="Proteomes" id="UP000095597"/>
    </source>
</evidence>
<dbReference type="GO" id="GO:1900376">
    <property type="term" value="P:regulation of secondary metabolite biosynthetic process"/>
    <property type="evidence" value="ECO:0007669"/>
    <property type="project" value="TreeGrafter"/>
</dbReference>
<dbReference type="InterPro" id="IPR002481">
    <property type="entry name" value="FUR"/>
</dbReference>
<reference evidence="13 14" key="1">
    <citation type="submission" date="2015-09" db="EMBL/GenBank/DDBJ databases">
        <authorList>
            <consortium name="Pathogen Informatics"/>
        </authorList>
    </citation>
    <scope>NUCLEOTIDE SEQUENCE [LARGE SCALE GENOMIC DNA]</scope>
    <source>
        <strain evidence="10 13">2789STDY5608851</strain>
        <strain evidence="9 14">2789STDY5834961</strain>
    </source>
</reference>
<evidence type="ECO:0000313" key="10">
    <source>
        <dbReference type="EMBL" id="CUN91162.1"/>
    </source>
</evidence>
<comment type="similarity">
    <text evidence="1">Belongs to the Fur family.</text>
</comment>
<accession>A0A173SN69</accession>
<evidence type="ECO:0000313" key="12">
    <source>
        <dbReference type="EMBL" id="MZK17450.1"/>
    </source>
</evidence>
<evidence type="ECO:0000256" key="2">
    <source>
        <dbReference type="ARBA" id="ARBA00022491"/>
    </source>
</evidence>
<feature type="binding site" evidence="7">
    <location>
        <position position="82"/>
    </location>
    <ligand>
        <name>Zn(2+)</name>
        <dbReference type="ChEBI" id="CHEBI:29105"/>
    </ligand>
</feature>
<comment type="cofactor">
    <cofactor evidence="7">
        <name>Zn(2+)</name>
        <dbReference type="ChEBI" id="CHEBI:29105"/>
    </cofactor>
    <text evidence="7">Binds 1 zinc ion per subunit.</text>
</comment>
<dbReference type="Proteomes" id="UP000095597">
    <property type="component" value="Unassembled WGS sequence"/>
</dbReference>
<dbReference type="Proteomes" id="UP000449249">
    <property type="component" value="Unassembled WGS sequence"/>
</dbReference>
<dbReference type="EMBL" id="CYXO01000005">
    <property type="protein sequence ID" value="CUM91149.1"/>
    <property type="molecule type" value="Genomic_DNA"/>
</dbReference>
<dbReference type="PANTHER" id="PTHR33202">
    <property type="entry name" value="ZINC UPTAKE REGULATION PROTEIN"/>
    <property type="match status" value="1"/>
</dbReference>
<feature type="binding site" evidence="7">
    <location>
        <position position="127"/>
    </location>
    <ligand>
        <name>Zn(2+)</name>
        <dbReference type="ChEBI" id="CHEBI:29105"/>
    </ligand>
</feature>
<organism evidence="9 14">
    <name type="scientific">Dorea longicatena</name>
    <dbReference type="NCBI Taxonomy" id="88431"/>
    <lineage>
        <taxon>Bacteria</taxon>
        <taxon>Bacillati</taxon>
        <taxon>Bacillota</taxon>
        <taxon>Clostridia</taxon>
        <taxon>Lachnospirales</taxon>
        <taxon>Lachnospiraceae</taxon>
        <taxon>Dorea</taxon>
    </lineage>
</organism>
<keyword evidence="8" id="KW-0408">Iron</keyword>
<gene>
    <name evidence="9" type="primary">perR_2</name>
    <name evidence="10" type="synonym">perR_1</name>
    <name evidence="10" type="ORF">ERS852408_01149</name>
    <name evidence="9" type="ORF">ERS852573_01093</name>
    <name evidence="12" type="ORF">GT565_04850</name>
    <name evidence="11" type="ORF">GT576_08700</name>
</gene>
<comment type="cofactor">
    <cofactor evidence="8">
        <name>Mn(2+)</name>
        <dbReference type="ChEBI" id="CHEBI:29035"/>
    </cofactor>
    <cofactor evidence="8">
        <name>Fe(2+)</name>
        <dbReference type="ChEBI" id="CHEBI:29033"/>
    </cofactor>
    <text evidence="8">Binds 1 Mn(2+) or Fe(2+) ion per subunit.</text>
</comment>
<dbReference type="CDD" id="cd07153">
    <property type="entry name" value="Fur_like"/>
    <property type="match status" value="1"/>
</dbReference>
<protein>
    <submittedName>
        <fullName evidence="9">Peroxide-responsive repressor perR</fullName>
    </submittedName>
    <submittedName>
        <fullName evidence="11">Transcriptional repressor</fullName>
    </submittedName>
</protein>
<dbReference type="EMBL" id="WWSH01000006">
    <property type="protein sequence ID" value="MZK10417.1"/>
    <property type="molecule type" value="Genomic_DNA"/>
</dbReference>
<feature type="binding site" evidence="7">
    <location>
        <position position="85"/>
    </location>
    <ligand>
        <name>Zn(2+)</name>
        <dbReference type="ChEBI" id="CHEBI:29105"/>
    </ligand>
</feature>
<evidence type="ECO:0000256" key="8">
    <source>
        <dbReference type="PIRSR" id="PIRSR602481-2"/>
    </source>
</evidence>
<keyword evidence="5" id="KW-0238">DNA-binding</keyword>
<feature type="binding site" evidence="7">
    <location>
        <position position="124"/>
    </location>
    <ligand>
        <name>Zn(2+)</name>
        <dbReference type="ChEBI" id="CHEBI:29105"/>
    </ligand>
</feature>
<keyword evidence="3 7" id="KW-0862">Zinc</keyword>
<evidence type="ECO:0000256" key="3">
    <source>
        <dbReference type="ARBA" id="ARBA00022833"/>
    </source>
</evidence>
<evidence type="ECO:0000313" key="13">
    <source>
        <dbReference type="Proteomes" id="UP000095380"/>
    </source>
</evidence>
<dbReference type="InterPro" id="IPR043135">
    <property type="entry name" value="Fur_C"/>
</dbReference>
<dbReference type="RefSeq" id="WP_022416420.1">
    <property type="nucleotide sequence ID" value="NZ_CAXSPU010000005.1"/>
</dbReference>
<evidence type="ECO:0000256" key="4">
    <source>
        <dbReference type="ARBA" id="ARBA00023015"/>
    </source>
</evidence>
<reference evidence="15 16" key="2">
    <citation type="journal article" date="2019" name="Nat. Med.">
        <title>A library of human gut bacterial isolates paired with longitudinal multiomics data enables mechanistic microbiome research.</title>
        <authorList>
            <person name="Poyet M."/>
            <person name="Groussin M."/>
            <person name="Gibbons S.M."/>
            <person name="Avila-Pacheco J."/>
            <person name="Jiang X."/>
            <person name="Kearney S.M."/>
            <person name="Perrotta A.R."/>
            <person name="Berdy B."/>
            <person name="Zhao S."/>
            <person name="Lieberman T.D."/>
            <person name="Swanson P.K."/>
            <person name="Smith M."/>
            <person name="Roesemann S."/>
            <person name="Alexander J.E."/>
            <person name="Rich S.A."/>
            <person name="Livny J."/>
            <person name="Vlamakis H."/>
            <person name="Clish C."/>
            <person name="Bullock K."/>
            <person name="Deik A."/>
            <person name="Scott J."/>
            <person name="Pierce K.A."/>
            <person name="Xavier R.J."/>
            <person name="Alm E.J."/>
        </authorList>
    </citation>
    <scope>NUCLEOTIDE SEQUENCE [LARGE SCALE GENOMIC DNA]</scope>
    <source>
        <strain evidence="11 16">BIOML-A1</strain>
        <strain evidence="12 15">BIOML-A7</strain>
    </source>
</reference>
<dbReference type="GO" id="GO:0000976">
    <property type="term" value="F:transcription cis-regulatory region binding"/>
    <property type="evidence" value="ECO:0007669"/>
    <property type="project" value="TreeGrafter"/>
</dbReference>
<evidence type="ECO:0000313" key="15">
    <source>
        <dbReference type="Proteomes" id="UP000446719"/>
    </source>
</evidence>
<evidence type="ECO:0000256" key="6">
    <source>
        <dbReference type="ARBA" id="ARBA00023163"/>
    </source>
</evidence>
<dbReference type="EMBL" id="CYYM01000004">
    <property type="protein sequence ID" value="CUN91162.1"/>
    <property type="molecule type" value="Genomic_DNA"/>
</dbReference>
<keyword evidence="7" id="KW-0479">Metal-binding</keyword>
<dbReference type="Proteomes" id="UP000095380">
    <property type="component" value="Unassembled WGS sequence"/>
</dbReference>
<name>A0A173SN69_9FIRM</name>
<evidence type="ECO:0000313" key="11">
    <source>
        <dbReference type="EMBL" id="MZK10417.1"/>
    </source>
</evidence>
<dbReference type="Gene3D" id="1.10.10.10">
    <property type="entry name" value="Winged helix-like DNA-binding domain superfamily/Winged helix DNA-binding domain"/>
    <property type="match status" value="1"/>
</dbReference>
<dbReference type="EMBL" id="WWSB01000004">
    <property type="protein sequence ID" value="MZK17450.1"/>
    <property type="molecule type" value="Genomic_DNA"/>
</dbReference>
<sequence length="135" mass="15209">MAGLKYSKQRASIKDYLMHTTSHPTADTVYLHIKEEFPNISLGTVYRNLNLLADIGEALRIPTPDGGDRFDGRCEPHYHVVCTNCGNVFDLEMDDSYIQKINEDANKCFDGIIESHTTLFHGLCGECAKKLNENK</sequence>
<proteinExistence type="inferred from homology"/>
<dbReference type="AlphaFoldDB" id="A0A173SN69"/>
<dbReference type="PANTHER" id="PTHR33202:SF7">
    <property type="entry name" value="FERRIC UPTAKE REGULATION PROTEIN"/>
    <property type="match status" value="1"/>
</dbReference>